<dbReference type="EMBL" id="LT629750">
    <property type="protein sequence ID" value="SDT51873.1"/>
    <property type="molecule type" value="Genomic_DNA"/>
</dbReference>
<dbReference type="Proteomes" id="UP000243904">
    <property type="component" value="Chromosome I"/>
</dbReference>
<dbReference type="Gene3D" id="2.40.10.10">
    <property type="entry name" value="Trypsin-like serine proteases"/>
    <property type="match status" value="1"/>
</dbReference>
<organism evidence="1 2">
    <name type="scientific">Bradyrhizobium canariense</name>
    <dbReference type="NCBI Taxonomy" id="255045"/>
    <lineage>
        <taxon>Bacteria</taxon>
        <taxon>Pseudomonadati</taxon>
        <taxon>Pseudomonadota</taxon>
        <taxon>Alphaproteobacteria</taxon>
        <taxon>Hyphomicrobiales</taxon>
        <taxon>Nitrobacteraceae</taxon>
        <taxon>Bradyrhizobium</taxon>
    </lineage>
</organism>
<gene>
    <name evidence="1" type="ORF">SAMN05444158_6682</name>
</gene>
<dbReference type="RefSeq" id="WP_167558961.1">
    <property type="nucleotide sequence ID" value="NZ_LT629750.1"/>
</dbReference>
<dbReference type="Pfam" id="PF13365">
    <property type="entry name" value="Trypsin_2"/>
    <property type="match status" value="1"/>
</dbReference>
<dbReference type="SUPFAM" id="SSF50494">
    <property type="entry name" value="Trypsin-like serine proteases"/>
    <property type="match status" value="1"/>
</dbReference>
<evidence type="ECO:0000313" key="1">
    <source>
        <dbReference type="EMBL" id="SDT51873.1"/>
    </source>
</evidence>
<dbReference type="InterPro" id="IPR043504">
    <property type="entry name" value="Peptidase_S1_PA_chymotrypsin"/>
</dbReference>
<proteinExistence type="predicted"/>
<reference evidence="2" key="1">
    <citation type="submission" date="2016-10" db="EMBL/GenBank/DDBJ databases">
        <authorList>
            <person name="Varghese N."/>
            <person name="Submissions S."/>
        </authorList>
    </citation>
    <scope>NUCLEOTIDE SEQUENCE [LARGE SCALE GENOMIC DNA]</scope>
    <source>
        <strain evidence="2">GAS369</strain>
    </source>
</reference>
<name>A0A1H2B129_9BRAD</name>
<evidence type="ECO:0000313" key="2">
    <source>
        <dbReference type="Proteomes" id="UP000243904"/>
    </source>
</evidence>
<dbReference type="AlphaFoldDB" id="A0A1H2B129"/>
<accession>A0A1H2B129</accession>
<dbReference type="InterPro" id="IPR009003">
    <property type="entry name" value="Peptidase_S1_PA"/>
</dbReference>
<protein>
    <submittedName>
        <fullName evidence="1">Trypsin-like peptidase domain-containing protein</fullName>
    </submittedName>
</protein>
<sequence length="253" mass="27414">MGTADHDLADGRLATFAILKRPTPTSLSLLGTGFYLQPRGGFATAAHVALEAQELLSVTPDSVGIAHTLSNGRTRFLPIWKFFIHESADVAFGIPRYEFVDEETCLVYRAKVLCLTSVTPDIESPISTWSYPLHQVIGDESTGQSVQLQPDFYNGVLQEYFSGRGPSAKLKPPYYQTSINLHGGSSGGPVFNLKGEVFGVASCSYDGATDIAFVTPSSALLELEIPERISDDIDEGPRVSLRELATRGQITAR</sequence>
<keyword evidence="2" id="KW-1185">Reference proteome</keyword>